<dbReference type="Gene3D" id="3.40.50.720">
    <property type="entry name" value="NAD(P)-binding Rossmann-like Domain"/>
    <property type="match status" value="1"/>
</dbReference>
<dbReference type="PROSITE" id="PS00061">
    <property type="entry name" value="ADH_SHORT"/>
    <property type="match status" value="1"/>
</dbReference>
<organism evidence="3 4">
    <name type="scientific">Sphingobium tyrosinilyticum</name>
    <dbReference type="NCBI Taxonomy" id="2715436"/>
    <lineage>
        <taxon>Bacteria</taxon>
        <taxon>Pseudomonadati</taxon>
        <taxon>Pseudomonadota</taxon>
        <taxon>Alphaproteobacteria</taxon>
        <taxon>Sphingomonadales</taxon>
        <taxon>Sphingomonadaceae</taxon>
        <taxon>Sphingobium</taxon>
    </lineage>
</organism>
<dbReference type="InterPro" id="IPR002347">
    <property type="entry name" value="SDR_fam"/>
</dbReference>
<sequence>MPDYRGSSVVVTGGGSGLGAAIADRFAHAGARIALLDVDGTSAEAKAVELRAEGADAISLAVDVADAASLTRATAIVQQKLGGCDVLCANVGVQQFGAIETLSEADWQWVISVNVMGVIHSVRAFLPLLRRSTRAKRHVVLTASASFFQPAARMAAYVTTKYAVVGYGEVLRRELAAEGINVTLLFPAGMTTRHLESSAAARPEALGPSLFDMEDLTAMLADAQIDPSTHTASPDYAVRSLLEELERRPPYIITHGAYRDRIEQDHRAILDAYARMEGTKVKERRQ</sequence>
<dbReference type="EC" id="1.-.-.-" evidence="3"/>
<dbReference type="InterPro" id="IPR020904">
    <property type="entry name" value="Sc_DH/Rdtase_CS"/>
</dbReference>
<dbReference type="PANTHER" id="PTHR44196:SF1">
    <property type="entry name" value="DEHYDROGENASE_REDUCTASE SDR FAMILY MEMBER 7B"/>
    <property type="match status" value="1"/>
</dbReference>
<dbReference type="PRINTS" id="PR00081">
    <property type="entry name" value="GDHRDH"/>
</dbReference>
<dbReference type="RefSeq" id="WP_380806258.1">
    <property type="nucleotide sequence ID" value="NZ_JBHSFZ010000058.1"/>
</dbReference>
<evidence type="ECO:0000256" key="1">
    <source>
        <dbReference type="ARBA" id="ARBA00006484"/>
    </source>
</evidence>
<protein>
    <submittedName>
        <fullName evidence="3">SDR family NAD(P)-dependent oxidoreductase</fullName>
        <ecNumber evidence="3">1.-.-.-</ecNumber>
    </submittedName>
</protein>
<gene>
    <name evidence="3" type="ORF">ACFO3E_16295</name>
</gene>
<dbReference type="Pfam" id="PF00106">
    <property type="entry name" value="adh_short"/>
    <property type="match status" value="1"/>
</dbReference>
<dbReference type="GO" id="GO:0016491">
    <property type="term" value="F:oxidoreductase activity"/>
    <property type="evidence" value="ECO:0007669"/>
    <property type="project" value="UniProtKB-KW"/>
</dbReference>
<reference evidence="4" key="1">
    <citation type="journal article" date="2019" name="Int. J. Syst. Evol. Microbiol.">
        <title>The Global Catalogue of Microorganisms (GCM) 10K type strain sequencing project: providing services to taxonomists for standard genome sequencing and annotation.</title>
        <authorList>
            <consortium name="The Broad Institute Genomics Platform"/>
            <consortium name="The Broad Institute Genome Sequencing Center for Infectious Disease"/>
            <person name="Wu L."/>
            <person name="Ma J."/>
        </authorList>
    </citation>
    <scope>NUCLEOTIDE SEQUENCE [LARGE SCALE GENOMIC DNA]</scope>
    <source>
        <strain evidence="4">NBRC 103632</strain>
    </source>
</reference>
<evidence type="ECO:0000313" key="3">
    <source>
        <dbReference type="EMBL" id="MFC4595721.1"/>
    </source>
</evidence>
<accession>A0ABV9F1D3</accession>
<dbReference type="PANTHER" id="PTHR44196">
    <property type="entry name" value="DEHYDROGENASE/REDUCTASE SDR FAMILY MEMBER 7B"/>
    <property type="match status" value="1"/>
</dbReference>
<evidence type="ECO:0000256" key="2">
    <source>
        <dbReference type="ARBA" id="ARBA00023002"/>
    </source>
</evidence>
<dbReference type="Proteomes" id="UP001595957">
    <property type="component" value="Unassembled WGS sequence"/>
</dbReference>
<dbReference type="SUPFAM" id="SSF51735">
    <property type="entry name" value="NAD(P)-binding Rossmann-fold domains"/>
    <property type="match status" value="1"/>
</dbReference>
<dbReference type="InterPro" id="IPR036291">
    <property type="entry name" value="NAD(P)-bd_dom_sf"/>
</dbReference>
<keyword evidence="4" id="KW-1185">Reference proteome</keyword>
<proteinExistence type="inferred from homology"/>
<dbReference type="EMBL" id="JBHSFZ010000058">
    <property type="protein sequence ID" value="MFC4595721.1"/>
    <property type="molecule type" value="Genomic_DNA"/>
</dbReference>
<evidence type="ECO:0000313" key="4">
    <source>
        <dbReference type="Proteomes" id="UP001595957"/>
    </source>
</evidence>
<dbReference type="CDD" id="cd05233">
    <property type="entry name" value="SDR_c"/>
    <property type="match status" value="1"/>
</dbReference>
<keyword evidence="2 3" id="KW-0560">Oxidoreductase</keyword>
<comment type="similarity">
    <text evidence="1">Belongs to the short-chain dehydrogenases/reductases (SDR) family.</text>
</comment>
<comment type="caution">
    <text evidence="3">The sequence shown here is derived from an EMBL/GenBank/DDBJ whole genome shotgun (WGS) entry which is preliminary data.</text>
</comment>
<name>A0ABV9F1D3_9SPHN</name>